<proteinExistence type="predicted"/>
<organism evidence="3 4">
    <name type="scientific">Gluconacetobacter tumulicola</name>
    <dbReference type="NCBI Taxonomy" id="1017177"/>
    <lineage>
        <taxon>Bacteria</taxon>
        <taxon>Pseudomonadati</taxon>
        <taxon>Pseudomonadota</taxon>
        <taxon>Alphaproteobacteria</taxon>
        <taxon>Acetobacterales</taxon>
        <taxon>Acetobacteraceae</taxon>
        <taxon>Gluconacetobacter</taxon>
    </lineage>
</organism>
<dbReference type="EMBL" id="JABEQL010000034">
    <property type="protein sequence ID" value="MBB2180890.1"/>
    <property type="molecule type" value="Genomic_DNA"/>
</dbReference>
<dbReference type="Proteomes" id="UP000525623">
    <property type="component" value="Unassembled WGS sequence"/>
</dbReference>
<feature type="signal peptide" evidence="2">
    <location>
        <begin position="1"/>
        <end position="26"/>
    </location>
</feature>
<evidence type="ECO:0000256" key="1">
    <source>
        <dbReference type="SAM" id="MobiDB-lite"/>
    </source>
</evidence>
<gene>
    <name evidence="3" type="ORF">HLH29_17295</name>
</gene>
<dbReference type="AlphaFoldDB" id="A0A7W4JGK9"/>
<dbReference type="Pfam" id="PF04402">
    <property type="entry name" value="SIMPL"/>
    <property type="match status" value="1"/>
</dbReference>
<sequence>MTEFRLPALGVFALTAAILLPLAASAQDMPPDPGPGMPEMLPRHAPAGTALTLSGTGTVHAAPDRLTATLFAEAGAASAAAAQEHVNALAGTAIDAAKAAGGITTVTEDYSAEHNEGGKAPAWTARQTVRLTGADGAALLALVGQLQAKGLALSGLDWSLSPDRRQSLTRQAEAGALTDVRQRAEAAAKVLGLKIASIRSITLSDHGMPRPMPMMMMMARAASAPVAPGAPAEEQDVSASASATFMLTP</sequence>
<feature type="region of interest" description="Disordered" evidence="1">
    <location>
        <begin position="227"/>
        <end position="249"/>
    </location>
</feature>
<evidence type="ECO:0000313" key="4">
    <source>
        <dbReference type="Proteomes" id="UP000525623"/>
    </source>
</evidence>
<dbReference type="PANTHER" id="PTHR34387">
    <property type="entry name" value="SLR1258 PROTEIN"/>
    <property type="match status" value="1"/>
</dbReference>
<keyword evidence="2" id="KW-0732">Signal</keyword>
<feature type="compositionally biased region" description="Polar residues" evidence="1">
    <location>
        <begin position="237"/>
        <end position="249"/>
    </location>
</feature>
<reference evidence="3 4" key="1">
    <citation type="submission" date="2020-04" db="EMBL/GenBank/DDBJ databases">
        <title>Description of novel Gluconacetobacter.</title>
        <authorList>
            <person name="Sombolestani A."/>
        </authorList>
    </citation>
    <scope>NUCLEOTIDE SEQUENCE [LARGE SCALE GENOMIC DNA]</scope>
    <source>
        <strain evidence="3 4">LMG 27725</strain>
    </source>
</reference>
<dbReference type="PANTHER" id="PTHR34387:SF1">
    <property type="entry name" value="PERIPLASMIC IMMUNOGENIC PROTEIN"/>
    <property type="match status" value="1"/>
</dbReference>
<protein>
    <submittedName>
        <fullName evidence="3">SIMPL domain-containing protein</fullName>
    </submittedName>
</protein>
<dbReference type="Gene3D" id="3.30.110.170">
    <property type="entry name" value="Protein of unknown function (DUF541), domain 1"/>
    <property type="match status" value="1"/>
</dbReference>
<dbReference type="InterPro" id="IPR052022">
    <property type="entry name" value="26kDa_periplasmic_antigen"/>
</dbReference>
<accession>A0A7W4JGK9</accession>
<dbReference type="GO" id="GO:0006974">
    <property type="term" value="P:DNA damage response"/>
    <property type="evidence" value="ECO:0007669"/>
    <property type="project" value="TreeGrafter"/>
</dbReference>
<dbReference type="InterPro" id="IPR007497">
    <property type="entry name" value="SIMPL/DUF541"/>
</dbReference>
<feature type="chain" id="PRO_5030824758" evidence="2">
    <location>
        <begin position="27"/>
        <end position="249"/>
    </location>
</feature>
<evidence type="ECO:0000256" key="2">
    <source>
        <dbReference type="SAM" id="SignalP"/>
    </source>
</evidence>
<comment type="caution">
    <text evidence="3">The sequence shown here is derived from an EMBL/GenBank/DDBJ whole genome shotgun (WGS) entry which is preliminary data.</text>
</comment>
<evidence type="ECO:0000313" key="3">
    <source>
        <dbReference type="EMBL" id="MBB2180890.1"/>
    </source>
</evidence>
<dbReference type="Gene3D" id="3.30.70.2970">
    <property type="entry name" value="Protein of unknown function (DUF541), domain 2"/>
    <property type="match status" value="1"/>
</dbReference>
<keyword evidence="4" id="KW-1185">Reference proteome</keyword>
<name>A0A7W4JGK9_9PROT</name>
<dbReference type="RefSeq" id="WP_182968617.1">
    <property type="nucleotide sequence ID" value="NZ_BAABGC010000060.1"/>
</dbReference>